<evidence type="ECO:0000313" key="5">
    <source>
        <dbReference type="EMBL" id="MDR5895384.1"/>
    </source>
</evidence>
<evidence type="ECO:0000256" key="1">
    <source>
        <dbReference type="ARBA" id="ARBA00023237"/>
    </source>
</evidence>
<feature type="chain" id="PRO_5044934364" description="LPS-assembly protein LptD" evidence="2">
    <location>
        <begin position="22"/>
        <end position="806"/>
    </location>
</feature>
<comment type="subcellular location">
    <subcellularLocation>
        <location evidence="2">Cell outer membrane</location>
    </subcellularLocation>
</comment>
<dbReference type="PANTHER" id="PTHR30189">
    <property type="entry name" value="LPS-ASSEMBLY PROTEIN"/>
    <property type="match status" value="1"/>
</dbReference>
<dbReference type="InterPro" id="IPR007543">
    <property type="entry name" value="LptD_C"/>
</dbReference>
<dbReference type="PANTHER" id="PTHR30189:SF1">
    <property type="entry name" value="LPS-ASSEMBLY PROTEIN LPTD"/>
    <property type="match status" value="1"/>
</dbReference>
<dbReference type="InterPro" id="IPR020889">
    <property type="entry name" value="LipoPS_assembly_LptD"/>
</dbReference>
<organism evidence="5 6">
    <name type="scientific">Larsenimonas suaedae</name>
    <dbReference type="NCBI Taxonomy" id="1851019"/>
    <lineage>
        <taxon>Bacteria</taxon>
        <taxon>Pseudomonadati</taxon>
        <taxon>Pseudomonadota</taxon>
        <taxon>Gammaproteobacteria</taxon>
        <taxon>Oceanospirillales</taxon>
        <taxon>Halomonadaceae</taxon>
        <taxon>Larsenimonas</taxon>
    </lineage>
</organism>
<reference evidence="5 6" key="1">
    <citation type="submission" date="2023-04" db="EMBL/GenBank/DDBJ databases">
        <title>A long-awaited taxogenomic arrangement of the family Halomonadaceae.</title>
        <authorList>
            <person name="De La Haba R."/>
            <person name="Chuvochina M."/>
            <person name="Wittouck S."/>
            <person name="Arahal D.R."/>
            <person name="Sanchez-Porro C."/>
            <person name="Hugenholtz P."/>
            <person name="Ventosa A."/>
        </authorList>
    </citation>
    <scope>NUCLEOTIDE SEQUENCE [LARGE SCALE GENOMIC DNA]</scope>
    <source>
        <strain evidence="5 6">DSM 22428</strain>
    </source>
</reference>
<feature type="signal peptide" evidence="2">
    <location>
        <begin position="1"/>
        <end position="21"/>
    </location>
</feature>
<feature type="region of interest" description="Disordered" evidence="3">
    <location>
        <begin position="296"/>
        <end position="315"/>
    </location>
</feature>
<dbReference type="InterPro" id="IPR050218">
    <property type="entry name" value="LptD"/>
</dbReference>
<keyword evidence="2" id="KW-0472">Membrane</keyword>
<comment type="caution">
    <text evidence="5">The sequence shown here is derived from an EMBL/GenBank/DDBJ whole genome shotgun (WGS) entry which is preliminary data.</text>
</comment>
<evidence type="ECO:0000256" key="2">
    <source>
        <dbReference type="HAMAP-Rule" id="MF_01411"/>
    </source>
</evidence>
<evidence type="ECO:0000256" key="3">
    <source>
        <dbReference type="SAM" id="MobiDB-lite"/>
    </source>
</evidence>
<evidence type="ECO:0000259" key="4">
    <source>
        <dbReference type="Pfam" id="PF04453"/>
    </source>
</evidence>
<keyword evidence="6" id="KW-1185">Reference proteome</keyword>
<dbReference type="RefSeq" id="WP_251591088.1">
    <property type="nucleotide sequence ID" value="NZ_JAMLJI010000001.1"/>
</dbReference>
<feature type="compositionally biased region" description="Acidic residues" evidence="3">
    <location>
        <begin position="302"/>
        <end position="312"/>
    </location>
</feature>
<dbReference type="HAMAP" id="MF_01411">
    <property type="entry name" value="LPS_assembly_LptD"/>
    <property type="match status" value="1"/>
</dbReference>
<comment type="function">
    <text evidence="2">Together with LptE, is involved in the assembly of lipopolysaccharide (LPS) at the surface of the outer membrane.</text>
</comment>
<protein>
    <recommendedName>
        <fullName evidence="2">LPS-assembly protein LptD</fullName>
    </recommendedName>
</protein>
<comment type="similarity">
    <text evidence="2">Belongs to the LptD family.</text>
</comment>
<dbReference type="EMBL" id="JARWAO010000002">
    <property type="protein sequence ID" value="MDR5895384.1"/>
    <property type="molecule type" value="Genomic_DNA"/>
</dbReference>
<comment type="subunit">
    <text evidence="2">Component of the lipopolysaccharide transport and assembly complex. Interacts with LptE and LptA.</text>
</comment>
<name>A0ABU1GTM5_9GAMM</name>
<feature type="domain" description="LptD C-terminal" evidence="4">
    <location>
        <begin position="315"/>
        <end position="714"/>
    </location>
</feature>
<keyword evidence="2" id="KW-0732">Signal</keyword>
<evidence type="ECO:0000313" key="6">
    <source>
        <dbReference type="Proteomes" id="UP001269375"/>
    </source>
</evidence>
<dbReference type="Proteomes" id="UP001269375">
    <property type="component" value="Unassembled WGS sequence"/>
</dbReference>
<proteinExistence type="inferred from homology"/>
<sequence precursor="true">MGQRTFWTAALTGVLAGAAHAEPPATPPASELDWQPWGQDRPADALCRGRYVMPSYRIEPGETDAQVRSTSDQAGYGDGGETILNGDVVLRRGNQQVEAPEVAVNEARTRAHVTGPLAWRASGALVRGDSADIALDSKAAKVDAAHYVFHDQHARGDARSLARMKDGRYRLREASFTTCDPQSSLWRLVGNDVVLDRENGYGTAKHARLEIEDIPVFYWPWVRFPIDDRRHTGALWPLIGYSGSDGLDYSQPIYLNLAPNYDATITPRYIQNRGSMLGGQFRYLLGDSAAGQLEGAYLSSDDGGEDSDDDHAGEDRWYINYTQTGRLSPRTRYDLRYGAASDGDYFDDLGQSFEEIDTDHLERLARLDYRGEVWHLQGRARGFQKMDDPLRDDDKPFYELPALIADARWRQDNGLYQEWNSSATYFWRDIDHNDVPLNESANGSRLHAEPALGYRADASWGFFEPRAALWYSQYELDYGNRNDADLNGRGDSPSVAAPVYSIDSGLIFERDFSAFDSDWRQTLEPRLFYAYVPERDQDDAPVFDTNPQAYSINRLWSPYRFTGSDRIGDVNKLSYGVSSRFLEGETGRERLKLSLGQSRYFEDRDVTDNDPSKNYDDPNSEYYYNNHRDYSPAIGQIDWRINDRFSARYTLMYDTERDRTERNATYLNYRHPDGSVLNLGYRWEVQGFDPAGDREDRLGYNRNEYDVSFAWKASSSVSLIGRYLYDETNSRSLEKLAGIQFNDCCYGVEVAWREWVDDDDTANTILDDETKRGIFLRFVLKGLGGLGQDPEPYFSDAVPGYTPTTF</sequence>
<dbReference type="Pfam" id="PF04453">
    <property type="entry name" value="LptD"/>
    <property type="match status" value="1"/>
</dbReference>
<comment type="caution">
    <text evidence="2">Lacks conserved residue(s) required for the propagation of feature annotation.</text>
</comment>
<keyword evidence="1 2" id="KW-0998">Cell outer membrane</keyword>
<accession>A0ABU1GTM5</accession>
<gene>
    <name evidence="2" type="primary">lptD</name>
    <name evidence="5" type="ORF">QC825_04745</name>
</gene>